<accession>A0A2T7PXW8</accession>
<evidence type="ECO:0000256" key="6">
    <source>
        <dbReference type="ARBA" id="ARBA00015918"/>
    </source>
</evidence>
<keyword evidence="12" id="KW-0694">RNA-binding</keyword>
<dbReference type="GO" id="GO:1990431">
    <property type="term" value="P:priRNA 3'-end processing"/>
    <property type="evidence" value="ECO:0007669"/>
    <property type="project" value="TreeGrafter"/>
</dbReference>
<keyword evidence="10" id="KW-0378">Hydrolase</keyword>
<evidence type="ECO:0000256" key="4">
    <source>
        <dbReference type="ARBA" id="ARBA00008372"/>
    </source>
</evidence>
<comment type="subcellular location">
    <subcellularLocation>
        <location evidence="3">Cytoplasm</location>
    </subcellularLocation>
    <subcellularLocation>
        <location evidence="2">Nucleus</location>
    </subcellularLocation>
</comment>
<evidence type="ECO:0000256" key="3">
    <source>
        <dbReference type="ARBA" id="ARBA00004496"/>
    </source>
</evidence>
<dbReference type="CDD" id="cd02637">
    <property type="entry name" value="R3H_PARN"/>
    <property type="match status" value="1"/>
</dbReference>
<dbReference type="InterPro" id="IPR034042">
    <property type="entry name" value="PARN_R3H"/>
</dbReference>
<evidence type="ECO:0000256" key="14">
    <source>
        <dbReference type="ARBA" id="ARBA00031923"/>
    </source>
</evidence>
<dbReference type="STRING" id="400727.A0A2T7PXW8"/>
<dbReference type="EC" id="3.1.13.4" evidence="5"/>
<evidence type="ECO:0000256" key="2">
    <source>
        <dbReference type="ARBA" id="ARBA00004123"/>
    </source>
</evidence>
<protein>
    <recommendedName>
        <fullName evidence="6">Poly(A)-specific ribonuclease PARN</fullName>
        <ecNumber evidence="5">3.1.13.4</ecNumber>
    </recommendedName>
    <alternativeName>
        <fullName evidence="14">Polyadenylate-specific ribonuclease</fullName>
    </alternativeName>
</protein>
<dbReference type="InterPro" id="IPR036867">
    <property type="entry name" value="R3H_dom_sf"/>
</dbReference>
<dbReference type="InterPro" id="IPR006941">
    <property type="entry name" value="RNase_CAF1"/>
</dbReference>
<dbReference type="SUPFAM" id="SSF54928">
    <property type="entry name" value="RNA-binding domain, RBD"/>
    <property type="match status" value="1"/>
</dbReference>
<dbReference type="GO" id="GO:0004535">
    <property type="term" value="F:poly(A)-specific ribonuclease activity"/>
    <property type="evidence" value="ECO:0007669"/>
    <property type="project" value="UniProtKB-EC"/>
</dbReference>
<dbReference type="GO" id="GO:0005737">
    <property type="term" value="C:cytoplasm"/>
    <property type="evidence" value="ECO:0007669"/>
    <property type="project" value="UniProtKB-SubCell"/>
</dbReference>
<dbReference type="InterPro" id="IPR035979">
    <property type="entry name" value="RBD_domain_sf"/>
</dbReference>
<dbReference type="InterPro" id="IPR001374">
    <property type="entry name" value="R3H_dom"/>
</dbReference>
<dbReference type="PANTHER" id="PTHR15092:SF44">
    <property type="entry name" value="POLY(A)-SPECIFIC RIBONUCLEASE PARN"/>
    <property type="match status" value="1"/>
</dbReference>
<dbReference type="Gene3D" id="3.30.70.330">
    <property type="match status" value="1"/>
</dbReference>
<dbReference type="GO" id="GO:0046872">
    <property type="term" value="F:metal ion binding"/>
    <property type="evidence" value="ECO:0007669"/>
    <property type="project" value="UniProtKB-KW"/>
</dbReference>
<dbReference type="OMA" id="LTTCHED"/>
<evidence type="ECO:0000256" key="9">
    <source>
        <dbReference type="ARBA" id="ARBA00022723"/>
    </source>
</evidence>
<evidence type="ECO:0000256" key="12">
    <source>
        <dbReference type="ARBA" id="ARBA00022884"/>
    </source>
</evidence>
<dbReference type="GO" id="GO:1990432">
    <property type="term" value="P:siRNA 3'-end processing"/>
    <property type="evidence" value="ECO:0007669"/>
    <property type="project" value="TreeGrafter"/>
</dbReference>
<feature type="domain" description="R3H" evidence="15">
    <location>
        <begin position="181"/>
        <end position="248"/>
    </location>
</feature>
<keyword evidence="7" id="KW-0963">Cytoplasm</keyword>
<dbReference type="InterPro" id="IPR012677">
    <property type="entry name" value="Nucleotide-bd_a/b_plait_sf"/>
</dbReference>
<dbReference type="InterPro" id="IPR051181">
    <property type="entry name" value="CAF1_poly(A)_ribonucleases"/>
</dbReference>
<gene>
    <name evidence="16" type="ORF">C0Q70_00851</name>
</gene>
<evidence type="ECO:0000256" key="11">
    <source>
        <dbReference type="ARBA" id="ARBA00022839"/>
    </source>
</evidence>
<evidence type="ECO:0000256" key="1">
    <source>
        <dbReference type="ARBA" id="ARBA00001663"/>
    </source>
</evidence>
<dbReference type="GO" id="GO:0003723">
    <property type="term" value="F:RNA binding"/>
    <property type="evidence" value="ECO:0007669"/>
    <property type="project" value="UniProtKB-KW"/>
</dbReference>
<dbReference type="PANTHER" id="PTHR15092">
    <property type="entry name" value="POLY A -SPECIFIC RIBONUCLEASE/TARGET OF EGR1, MEMBER 1"/>
    <property type="match status" value="1"/>
</dbReference>
<dbReference type="FunFam" id="3.30.420.10:FF:000035">
    <property type="entry name" value="Poly(A)-specific ribonuclease PARN"/>
    <property type="match status" value="1"/>
</dbReference>
<keyword evidence="11" id="KW-0269">Exonuclease</keyword>
<keyword evidence="13" id="KW-0539">Nucleus</keyword>
<comment type="caution">
    <text evidence="16">The sequence shown here is derived from an EMBL/GenBank/DDBJ whole genome shotgun (WGS) entry which is preliminary data.</text>
</comment>
<evidence type="ECO:0000313" key="17">
    <source>
        <dbReference type="Proteomes" id="UP000245119"/>
    </source>
</evidence>
<dbReference type="Proteomes" id="UP000245119">
    <property type="component" value="Linkage Group LG1"/>
</dbReference>
<dbReference type="GO" id="GO:0005634">
    <property type="term" value="C:nucleus"/>
    <property type="evidence" value="ECO:0007669"/>
    <property type="project" value="UniProtKB-SubCell"/>
</dbReference>
<dbReference type="SUPFAM" id="SSF53098">
    <property type="entry name" value="Ribonuclease H-like"/>
    <property type="match status" value="1"/>
</dbReference>
<keyword evidence="9" id="KW-0479">Metal-binding</keyword>
<evidence type="ECO:0000313" key="16">
    <source>
        <dbReference type="EMBL" id="PVD38240.1"/>
    </source>
</evidence>
<name>A0A2T7PXW8_POMCA</name>
<dbReference type="PROSITE" id="PS51061">
    <property type="entry name" value="R3H"/>
    <property type="match status" value="1"/>
</dbReference>
<evidence type="ECO:0000256" key="5">
    <source>
        <dbReference type="ARBA" id="ARBA00012161"/>
    </source>
</evidence>
<keyword evidence="8" id="KW-0540">Nuclease</keyword>
<dbReference type="SUPFAM" id="SSF82708">
    <property type="entry name" value="R3H domain"/>
    <property type="match status" value="1"/>
</dbReference>
<sequence length="614" mass="69912">MEITKTNFKEKFEEIAKAIDEATFLAFDTEFTGLDNLQHGHISPFDSTSERYTKLRKDSLDFLVIQFGLCAFKADTENQSYEARPFTFYIFPRPYSRQAPDRRFLCQSSSIDFLAHQGFDFNKLFREGISYLTQAQEQSMREALNAKHQQFTRFSSPAIFSPDSADAGPSKGPIQIPDEQKDFIEGVCKKIGSFLETAQDEEAMKLDPCNGFQRKLIYQTVHSKFSSVHLETKTGYKKERFIVVTRVGNDEELKKKEKEKQNAEIMEVEEAIGFSKVFKLITESGKLVVGHNMLLDVMLTLNQFGCPLPEELEEFKDMVKCCFPNLLDTKLMASTHPFREIIPSSVLEEMRKTLEKEPFTLAKVVLADGFKHYENAEVYHEAGYDAYITGIMCATMCNYLGGIKNSAHPFALPTSPTTQPFINKLNLMRMADVPYLNLSGPDLQPARDHVFHLTFPKEWKASDINHLFSPYGTIQINWLSDTSAFVSLHKRDSANVVLKTLCQDKTMFQLIPIQVFKGGQAADIPSRKRVSLDADIKLPSNKKLKSNSNEEAKPLNLVTVPLIPEEAEMPLEERSQRITPSLLFHLAHIQGHQMRNFLQNLSTGDHQFCTRDSL</sequence>
<dbReference type="InterPro" id="IPR036397">
    <property type="entry name" value="RNaseH_sf"/>
</dbReference>
<evidence type="ECO:0000256" key="7">
    <source>
        <dbReference type="ARBA" id="ARBA00022490"/>
    </source>
</evidence>
<evidence type="ECO:0000259" key="15">
    <source>
        <dbReference type="PROSITE" id="PS51061"/>
    </source>
</evidence>
<evidence type="ECO:0000256" key="13">
    <source>
        <dbReference type="ARBA" id="ARBA00023242"/>
    </source>
</evidence>
<dbReference type="Pfam" id="PF08675">
    <property type="entry name" value="RNA_bind"/>
    <property type="match status" value="1"/>
</dbReference>
<dbReference type="Gene3D" id="3.30.420.10">
    <property type="entry name" value="Ribonuclease H-like superfamily/Ribonuclease H"/>
    <property type="match status" value="2"/>
</dbReference>
<reference evidence="16 17" key="1">
    <citation type="submission" date="2018-04" db="EMBL/GenBank/DDBJ databases">
        <title>The genome of golden apple snail Pomacea canaliculata provides insight into stress tolerance and invasive adaptation.</title>
        <authorList>
            <person name="Liu C."/>
            <person name="Liu B."/>
            <person name="Ren Y."/>
            <person name="Zhang Y."/>
            <person name="Wang H."/>
            <person name="Li S."/>
            <person name="Jiang F."/>
            <person name="Yin L."/>
            <person name="Zhang G."/>
            <person name="Qian W."/>
            <person name="Fan W."/>
        </authorList>
    </citation>
    <scope>NUCLEOTIDE SEQUENCE [LARGE SCALE GENOMIC DNA]</scope>
    <source>
        <strain evidence="16">SZHN2017</strain>
        <tissue evidence="16">Muscle</tissue>
    </source>
</reference>
<dbReference type="AlphaFoldDB" id="A0A2T7PXW8"/>
<proteinExistence type="inferred from homology"/>
<dbReference type="Pfam" id="PF04857">
    <property type="entry name" value="CAF1"/>
    <property type="match status" value="1"/>
</dbReference>
<comment type="catalytic activity">
    <reaction evidence="1">
        <text>Exonucleolytic cleavage of poly(A) to 5'-AMP.</text>
        <dbReference type="EC" id="3.1.13.4"/>
    </reaction>
</comment>
<dbReference type="InterPro" id="IPR014789">
    <property type="entry name" value="PolyA-riboNase_RNA-binding"/>
</dbReference>
<organism evidence="16 17">
    <name type="scientific">Pomacea canaliculata</name>
    <name type="common">Golden apple snail</name>
    <dbReference type="NCBI Taxonomy" id="400727"/>
    <lineage>
        <taxon>Eukaryota</taxon>
        <taxon>Metazoa</taxon>
        <taxon>Spiralia</taxon>
        <taxon>Lophotrochozoa</taxon>
        <taxon>Mollusca</taxon>
        <taxon>Gastropoda</taxon>
        <taxon>Caenogastropoda</taxon>
        <taxon>Architaenioglossa</taxon>
        <taxon>Ampullarioidea</taxon>
        <taxon>Ampullariidae</taxon>
        <taxon>Pomacea</taxon>
    </lineage>
</organism>
<dbReference type="GO" id="GO:0000289">
    <property type="term" value="P:nuclear-transcribed mRNA poly(A) tail shortening"/>
    <property type="evidence" value="ECO:0007669"/>
    <property type="project" value="TreeGrafter"/>
</dbReference>
<dbReference type="OrthoDB" id="1432093at2759"/>
<evidence type="ECO:0000256" key="8">
    <source>
        <dbReference type="ARBA" id="ARBA00022722"/>
    </source>
</evidence>
<dbReference type="InterPro" id="IPR012337">
    <property type="entry name" value="RNaseH-like_sf"/>
</dbReference>
<keyword evidence="17" id="KW-1185">Reference proteome</keyword>
<evidence type="ECO:0000256" key="10">
    <source>
        <dbReference type="ARBA" id="ARBA00022801"/>
    </source>
</evidence>
<dbReference type="CDD" id="cd12428">
    <property type="entry name" value="RRM_PARN"/>
    <property type="match status" value="1"/>
</dbReference>
<comment type="similarity">
    <text evidence="4">Belongs to the CAF1 family.</text>
</comment>
<dbReference type="EMBL" id="PZQS01000001">
    <property type="protein sequence ID" value="PVD38240.1"/>
    <property type="molecule type" value="Genomic_DNA"/>
</dbReference>